<evidence type="ECO:0000259" key="1">
    <source>
        <dbReference type="Pfam" id="PF13649"/>
    </source>
</evidence>
<dbReference type="InterPro" id="IPR029063">
    <property type="entry name" value="SAM-dependent_MTases_sf"/>
</dbReference>
<gene>
    <name evidence="2" type="ORF">KDI_17250</name>
</gene>
<feature type="domain" description="Methyltransferase" evidence="1">
    <location>
        <begin position="137"/>
        <end position="234"/>
    </location>
</feature>
<evidence type="ECO:0000313" key="2">
    <source>
        <dbReference type="EMBL" id="GCF08161.1"/>
    </source>
</evidence>
<dbReference type="InterPro" id="IPR041698">
    <property type="entry name" value="Methyltransf_25"/>
</dbReference>
<dbReference type="AlphaFoldDB" id="A0A5A5T9I6"/>
<reference evidence="2 3" key="1">
    <citation type="submission" date="2019-01" db="EMBL/GenBank/DDBJ databases">
        <title>Draft genome sequence of Dictyobacter sp. Uno17.</title>
        <authorList>
            <person name="Wang C.M."/>
            <person name="Zheng Y."/>
            <person name="Sakai Y."/>
            <person name="Abe K."/>
            <person name="Yokota A."/>
            <person name="Yabe S."/>
        </authorList>
    </citation>
    <scope>NUCLEOTIDE SEQUENCE [LARGE SCALE GENOMIC DNA]</scope>
    <source>
        <strain evidence="2 3">Uno17</strain>
    </source>
</reference>
<name>A0A5A5T9I6_9CHLR</name>
<dbReference type="OrthoDB" id="9808140at2"/>
<dbReference type="Gene3D" id="3.40.50.150">
    <property type="entry name" value="Vaccinia Virus protein VP39"/>
    <property type="match status" value="1"/>
</dbReference>
<dbReference type="RefSeq" id="WP_149401159.1">
    <property type="nucleotide sequence ID" value="NZ_BIXY01000019.1"/>
</dbReference>
<comment type="caution">
    <text evidence="2">The sequence shown here is derived from an EMBL/GenBank/DDBJ whole genome shotgun (WGS) entry which is preliminary data.</text>
</comment>
<dbReference type="GO" id="GO:0008168">
    <property type="term" value="F:methyltransferase activity"/>
    <property type="evidence" value="ECO:0007669"/>
    <property type="project" value="TreeGrafter"/>
</dbReference>
<dbReference type="InterPro" id="IPR050508">
    <property type="entry name" value="Methyltransf_Superfamily"/>
</dbReference>
<dbReference type="Proteomes" id="UP000322530">
    <property type="component" value="Unassembled WGS sequence"/>
</dbReference>
<keyword evidence="3" id="KW-1185">Reference proteome</keyword>
<dbReference type="PANTHER" id="PTHR42912">
    <property type="entry name" value="METHYLTRANSFERASE"/>
    <property type="match status" value="1"/>
</dbReference>
<dbReference type="SUPFAM" id="SSF53335">
    <property type="entry name" value="S-adenosyl-L-methionine-dependent methyltransferases"/>
    <property type="match status" value="1"/>
</dbReference>
<dbReference type="EMBL" id="BIXY01000019">
    <property type="protein sequence ID" value="GCF08161.1"/>
    <property type="molecule type" value="Genomic_DNA"/>
</dbReference>
<proteinExistence type="predicted"/>
<dbReference type="CDD" id="cd02440">
    <property type="entry name" value="AdoMet_MTases"/>
    <property type="match status" value="1"/>
</dbReference>
<accession>A0A5A5T9I6</accession>
<sequence length="325" mass="36786">MVNSDISAQSDVVFENPFQIEDLQVFDRETMHSMFSIGQVEQTSKLLAQSLHGVAPSLVRRVQQSLPPEQQRLFQQEVQRPLSSSQIKVARQHVLNKLFWELIYWKTPEFYEELTEGEHLHQGIFQSLEPQLRGKVVLDAGAGSGRASFECIRYGAALVQAVEPSPGLLHLLQKKIQQHGIAQQIVAATGRFDRLPLADHSVDTAISCSAFTAMDEQGGEPGLVEFKRVTRPDGTIIVIWPRTEDHGWFTAHGFQYVSLPVEDEMCVHFRSLNSAFECAHLFYAHNPAVTRYLEQTHKAEVPFSVIGMNPPCDYFWLMLEALKKE</sequence>
<dbReference type="Pfam" id="PF13649">
    <property type="entry name" value="Methyltransf_25"/>
    <property type="match status" value="1"/>
</dbReference>
<organism evidence="2 3">
    <name type="scientific">Dictyobacter arantiisoli</name>
    <dbReference type="NCBI Taxonomy" id="2014874"/>
    <lineage>
        <taxon>Bacteria</taxon>
        <taxon>Bacillati</taxon>
        <taxon>Chloroflexota</taxon>
        <taxon>Ktedonobacteria</taxon>
        <taxon>Ktedonobacterales</taxon>
        <taxon>Dictyobacteraceae</taxon>
        <taxon>Dictyobacter</taxon>
    </lineage>
</organism>
<protein>
    <recommendedName>
        <fullName evidence="1">Methyltransferase domain-containing protein</fullName>
    </recommendedName>
</protein>
<dbReference type="PANTHER" id="PTHR42912:SF95">
    <property type="entry name" value="METHYLTRANSFERASE TYPE 11 DOMAIN-CONTAINING PROTEIN"/>
    <property type="match status" value="1"/>
</dbReference>
<evidence type="ECO:0000313" key="3">
    <source>
        <dbReference type="Proteomes" id="UP000322530"/>
    </source>
</evidence>